<dbReference type="GeneTree" id="ENSGT00390000008903"/>
<dbReference type="InParanoid" id="A0A3Q2HG16"/>
<accession>A0A3Q2HG16</accession>
<dbReference type="Ensembl" id="ENSECAT00000061911.1">
    <property type="protein sequence ID" value="ENSECAP00000032196.1"/>
    <property type="gene ID" value="ENSECAG00000040466.1"/>
</dbReference>
<gene>
    <name evidence="10" type="primary">LOC100629760</name>
</gene>
<dbReference type="AlphaFoldDB" id="A0A3Q2HG16"/>
<evidence type="ECO:0000256" key="5">
    <source>
        <dbReference type="ARBA" id="ARBA00022989"/>
    </source>
</evidence>
<dbReference type="InterPro" id="IPR027877">
    <property type="entry name" value="Smim15"/>
</dbReference>
<keyword evidence="11" id="KW-1185">Reference proteome</keyword>
<reference evidence="10" key="3">
    <citation type="submission" date="2025-09" db="UniProtKB">
        <authorList>
            <consortium name="Ensembl"/>
        </authorList>
    </citation>
    <scope>IDENTIFICATION</scope>
    <source>
        <strain evidence="10">Thoroughbred</strain>
    </source>
</reference>
<reference evidence="10 11" key="1">
    <citation type="journal article" date="2009" name="Science">
        <title>Genome sequence, comparative analysis, and population genetics of the domestic horse.</title>
        <authorList>
            <consortium name="Broad Institute Genome Sequencing Platform"/>
            <consortium name="Broad Institute Whole Genome Assembly Team"/>
            <person name="Wade C.M."/>
            <person name="Giulotto E."/>
            <person name="Sigurdsson S."/>
            <person name="Zoli M."/>
            <person name="Gnerre S."/>
            <person name="Imsland F."/>
            <person name="Lear T.L."/>
            <person name="Adelson D.L."/>
            <person name="Bailey E."/>
            <person name="Bellone R.R."/>
            <person name="Bloecker H."/>
            <person name="Distl O."/>
            <person name="Edgar R.C."/>
            <person name="Garber M."/>
            <person name="Leeb T."/>
            <person name="Mauceli E."/>
            <person name="MacLeod J.N."/>
            <person name="Penedo M.C.T."/>
            <person name="Raison J.M."/>
            <person name="Sharpe T."/>
            <person name="Vogel J."/>
            <person name="Andersson L."/>
            <person name="Antczak D.F."/>
            <person name="Biagi T."/>
            <person name="Binns M.M."/>
            <person name="Chowdhary B.P."/>
            <person name="Coleman S.J."/>
            <person name="Della Valle G."/>
            <person name="Fryc S."/>
            <person name="Guerin G."/>
            <person name="Hasegawa T."/>
            <person name="Hill E.W."/>
            <person name="Jurka J."/>
            <person name="Kiialainen A."/>
            <person name="Lindgren G."/>
            <person name="Liu J."/>
            <person name="Magnani E."/>
            <person name="Mickelson J.R."/>
            <person name="Murray J."/>
            <person name="Nergadze S.G."/>
            <person name="Onofrio R."/>
            <person name="Pedroni S."/>
            <person name="Piras M.F."/>
            <person name="Raudsepp T."/>
            <person name="Rocchi M."/>
            <person name="Roeed K.H."/>
            <person name="Ryder O.A."/>
            <person name="Searle S."/>
            <person name="Skow L."/>
            <person name="Swinburne J.E."/>
            <person name="Syvaenen A.C."/>
            <person name="Tozaki T."/>
            <person name="Valberg S.J."/>
            <person name="Vaudin M."/>
            <person name="White J.R."/>
            <person name="Zody M.C."/>
            <person name="Lander E.S."/>
            <person name="Lindblad-Toh K."/>
        </authorList>
    </citation>
    <scope>NUCLEOTIDE SEQUENCE [LARGE SCALE GENOMIC DNA]</scope>
    <source>
        <strain evidence="10 11">Thoroughbred</strain>
    </source>
</reference>
<keyword evidence="4 9" id="KW-0812">Transmembrane</keyword>
<keyword evidence="7 9" id="KW-0472">Membrane</keyword>
<comment type="subcellular location">
    <subcellularLocation>
        <location evidence="1">Membrane</location>
        <topology evidence="1">Single-pass membrane protein</topology>
    </subcellularLocation>
</comment>
<dbReference type="STRING" id="9796.ENSECAP00000032196"/>
<evidence type="ECO:0000256" key="7">
    <source>
        <dbReference type="ARBA" id="ARBA00023136"/>
    </source>
</evidence>
<dbReference type="Bgee" id="ENSECAG00000040466">
    <property type="expression patterns" value="Expressed in testis"/>
</dbReference>
<organism evidence="10 11">
    <name type="scientific">Equus caballus</name>
    <name type="common">Horse</name>
    <dbReference type="NCBI Taxonomy" id="9796"/>
    <lineage>
        <taxon>Eukaryota</taxon>
        <taxon>Metazoa</taxon>
        <taxon>Chordata</taxon>
        <taxon>Craniata</taxon>
        <taxon>Vertebrata</taxon>
        <taxon>Euteleostomi</taxon>
        <taxon>Mammalia</taxon>
        <taxon>Eutheria</taxon>
        <taxon>Laurasiatheria</taxon>
        <taxon>Perissodactyla</taxon>
        <taxon>Equidae</taxon>
        <taxon>Equus</taxon>
    </lineage>
</organism>
<evidence type="ECO:0000313" key="10">
    <source>
        <dbReference type="Ensembl" id="ENSECAP00000032196.1"/>
    </source>
</evidence>
<name>A0A3Q2HG16_HORSE</name>
<keyword evidence="6" id="KW-0175">Coiled coil</keyword>
<dbReference type="Pfam" id="PF15086">
    <property type="entry name" value="UPF0542"/>
    <property type="match status" value="1"/>
</dbReference>
<evidence type="ECO:0000256" key="1">
    <source>
        <dbReference type="ARBA" id="ARBA00004167"/>
    </source>
</evidence>
<evidence type="ECO:0000256" key="4">
    <source>
        <dbReference type="ARBA" id="ARBA00022692"/>
    </source>
</evidence>
<dbReference type="PaxDb" id="9796-ENSECAP00000032196"/>
<dbReference type="Proteomes" id="UP000002281">
    <property type="component" value="Chromosome 9"/>
</dbReference>
<proteinExistence type="inferred from homology"/>
<dbReference type="PANTHER" id="PTHR28644">
    <property type="entry name" value="SMALL INTEGRAL MEMBRANE PROTEIN 15"/>
    <property type="match status" value="1"/>
</dbReference>
<feature type="transmembrane region" description="Helical" evidence="9">
    <location>
        <begin position="20"/>
        <end position="41"/>
    </location>
</feature>
<comment type="similarity">
    <text evidence="2">Belongs to the SMIM15 family.</text>
</comment>
<reference evidence="10" key="2">
    <citation type="submission" date="2025-08" db="UniProtKB">
        <authorList>
            <consortium name="Ensembl"/>
        </authorList>
    </citation>
    <scope>IDENTIFICATION</scope>
    <source>
        <strain evidence="10">Thoroughbred</strain>
    </source>
</reference>
<keyword evidence="5 9" id="KW-1133">Transmembrane helix</keyword>
<feature type="compositionally biased region" description="Basic residues" evidence="8">
    <location>
        <begin position="59"/>
        <end position="80"/>
    </location>
</feature>
<evidence type="ECO:0000256" key="3">
    <source>
        <dbReference type="ARBA" id="ARBA00017904"/>
    </source>
</evidence>
<evidence type="ECO:0000313" key="11">
    <source>
        <dbReference type="Proteomes" id="UP000002281"/>
    </source>
</evidence>
<feature type="region of interest" description="Disordered" evidence="8">
    <location>
        <begin position="51"/>
        <end position="80"/>
    </location>
</feature>
<dbReference type="GO" id="GO:0016020">
    <property type="term" value="C:membrane"/>
    <property type="evidence" value="ECO:0007669"/>
    <property type="project" value="UniProtKB-SubCell"/>
</dbReference>
<evidence type="ECO:0000256" key="8">
    <source>
        <dbReference type="SAM" id="MobiDB-lite"/>
    </source>
</evidence>
<evidence type="ECO:0000256" key="9">
    <source>
        <dbReference type="SAM" id="Phobius"/>
    </source>
</evidence>
<evidence type="ECO:0000256" key="2">
    <source>
        <dbReference type="ARBA" id="ARBA00006758"/>
    </source>
</evidence>
<dbReference type="PANTHER" id="PTHR28644:SF1">
    <property type="entry name" value="SMALL INTEGRAL MEMBRANE PROTEIN 15"/>
    <property type="match status" value="1"/>
</dbReference>
<evidence type="ECO:0000256" key="6">
    <source>
        <dbReference type="ARBA" id="ARBA00023054"/>
    </source>
</evidence>
<dbReference type="OMA" id="PPWLEDI"/>
<protein>
    <recommendedName>
        <fullName evidence="3">Small integral membrane protein 15</fullName>
    </recommendedName>
</protein>
<sequence>MFDIKAWAEYVGEWTAKDPYGFLTIMHLALTPLFLGSTILSKKLAKIIEAREKDEKRNKNTKKNSQGRKKITKAKQLRKD</sequence>